<evidence type="ECO:0000259" key="4">
    <source>
        <dbReference type="Pfam" id="PF00205"/>
    </source>
</evidence>
<dbReference type="EMBL" id="SOEG01000004">
    <property type="protein sequence ID" value="TDX52876.1"/>
    <property type="molecule type" value="Genomic_DNA"/>
</dbReference>
<evidence type="ECO:0000259" key="5">
    <source>
        <dbReference type="Pfam" id="PF02775"/>
    </source>
</evidence>
<evidence type="ECO:0000256" key="1">
    <source>
        <dbReference type="ARBA" id="ARBA00007812"/>
    </source>
</evidence>
<dbReference type="InterPro" id="IPR012001">
    <property type="entry name" value="Thiamin_PyroP_enz_TPP-bd_dom"/>
</dbReference>
<dbReference type="STRING" id="926561.GCA_000379025_00305"/>
<dbReference type="SUPFAM" id="SSF52518">
    <property type="entry name" value="Thiamin diphosphate-binding fold (THDP-binding)"/>
    <property type="match status" value="2"/>
</dbReference>
<comment type="similarity">
    <text evidence="1 3">Belongs to the TPP enzyme family.</text>
</comment>
<dbReference type="Pfam" id="PF02776">
    <property type="entry name" value="TPP_enzyme_N"/>
    <property type="match status" value="1"/>
</dbReference>
<reference evidence="7 8" key="1">
    <citation type="submission" date="2019-03" db="EMBL/GenBank/DDBJ databases">
        <title>Subsurface microbial communities from deep shales in Ohio and West Virginia, USA.</title>
        <authorList>
            <person name="Wrighton K."/>
        </authorList>
    </citation>
    <scope>NUCLEOTIDE SEQUENCE [LARGE SCALE GENOMIC DNA]</scope>
    <source>
        <strain evidence="7 8">MSL 6dP</strain>
    </source>
</reference>
<keyword evidence="8" id="KW-1185">Reference proteome</keyword>
<dbReference type="Pfam" id="PF02775">
    <property type="entry name" value="TPP_enzyme_C"/>
    <property type="match status" value="1"/>
</dbReference>
<gene>
    <name evidence="7" type="ORF">C7959_1041</name>
</gene>
<sequence length="534" mass="58866">MSQKLTKVMIEQLSKWGVDHIYGYPGDSILKFISELKESPIKFYSTKNESAASLMASAESKLQEKISVCVGDGGPGTANIVNGVADAYSDRTPMLLITGQVESYNIGTNYNQFIKQLNITDSLTVYSAIVSSPEVIVDLMVKAMIEAITKGGVSHLVVPMDMWDQKTNAQPRDYLPHLDEIILPDEELINQAVDLINQAQKPIILYGRGAKECREELLQLSNKINGGLITTLAAQGMIEYQQALYLGGLGHTGNNKADNLLEEADLIIILGATWWPMNYVPREPKVIQFDAIKENIGMNHPVEIGVLANIQDSINLLLEKVSKKENQVWSDKVEGVRELYSNNLSKESKNGGKGICPKESIKAISEYISEDEIICLDSGDSVVWFGRYFSNRCKEVLISGKWRTMGFALPAALAAKINYPNLPVTAIIGDGGIGMVLAELLTAKRYNLAIRIIVFDNSVLAMEKNKMLVSNLEVDEVKLSNPDFIKLSEACGIKGVRVENINDLKKILAESKELKETMLIDIPTSNPIPEGTKL</sequence>
<dbReference type="SUPFAM" id="SSF52467">
    <property type="entry name" value="DHS-like NAD/FAD-binding domain"/>
    <property type="match status" value="1"/>
</dbReference>
<organism evidence="7 8">
    <name type="scientific">Orenia marismortui</name>
    <dbReference type="NCBI Taxonomy" id="46469"/>
    <lineage>
        <taxon>Bacteria</taxon>
        <taxon>Bacillati</taxon>
        <taxon>Bacillota</taxon>
        <taxon>Clostridia</taxon>
        <taxon>Halanaerobiales</taxon>
        <taxon>Halobacteroidaceae</taxon>
        <taxon>Orenia</taxon>
    </lineage>
</organism>
<dbReference type="InterPro" id="IPR011766">
    <property type="entry name" value="TPP_enzyme_TPP-bd"/>
</dbReference>
<name>A0A4R8H602_9FIRM</name>
<proteinExistence type="inferred from homology"/>
<accession>A0A4R8H602</accession>
<evidence type="ECO:0000256" key="2">
    <source>
        <dbReference type="ARBA" id="ARBA00023052"/>
    </source>
</evidence>
<feature type="domain" description="Thiamine pyrophosphate enzyme central" evidence="4">
    <location>
        <begin position="189"/>
        <end position="315"/>
    </location>
</feature>
<comment type="caution">
    <text evidence="7">The sequence shown here is derived from an EMBL/GenBank/DDBJ whole genome shotgun (WGS) entry which is preliminary data.</text>
</comment>
<feature type="domain" description="Thiamine pyrophosphate enzyme N-terminal TPP-binding" evidence="6">
    <location>
        <begin position="4"/>
        <end position="116"/>
    </location>
</feature>
<dbReference type="GO" id="GO:0000287">
    <property type="term" value="F:magnesium ion binding"/>
    <property type="evidence" value="ECO:0007669"/>
    <property type="project" value="InterPro"/>
</dbReference>
<feature type="domain" description="Thiamine pyrophosphate enzyme TPP-binding" evidence="5">
    <location>
        <begin position="377"/>
        <end position="522"/>
    </location>
</feature>
<dbReference type="InterPro" id="IPR047211">
    <property type="entry name" value="POXB-like"/>
</dbReference>
<dbReference type="GO" id="GO:0003824">
    <property type="term" value="F:catalytic activity"/>
    <property type="evidence" value="ECO:0007669"/>
    <property type="project" value="InterPro"/>
</dbReference>
<evidence type="ECO:0000313" key="7">
    <source>
        <dbReference type="EMBL" id="TDX52876.1"/>
    </source>
</evidence>
<dbReference type="PANTHER" id="PTHR42981">
    <property type="entry name" value="PYRUVATE DEHYDROGENASE [UBIQUINONE]"/>
    <property type="match status" value="1"/>
</dbReference>
<dbReference type="Proteomes" id="UP000295832">
    <property type="component" value="Unassembled WGS sequence"/>
</dbReference>
<dbReference type="GO" id="GO:0030976">
    <property type="term" value="F:thiamine pyrophosphate binding"/>
    <property type="evidence" value="ECO:0007669"/>
    <property type="project" value="InterPro"/>
</dbReference>
<evidence type="ECO:0000313" key="8">
    <source>
        <dbReference type="Proteomes" id="UP000295832"/>
    </source>
</evidence>
<dbReference type="PANTHER" id="PTHR42981:SF2">
    <property type="entry name" value="PYRUVATE DEHYDROGENASE [UBIQUINONE]"/>
    <property type="match status" value="1"/>
</dbReference>
<keyword evidence="2 3" id="KW-0786">Thiamine pyrophosphate</keyword>
<evidence type="ECO:0000259" key="6">
    <source>
        <dbReference type="Pfam" id="PF02776"/>
    </source>
</evidence>
<dbReference type="InterPro" id="IPR029035">
    <property type="entry name" value="DHS-like_NAD/FAD-binding_dom"/>
</dbReference>
<protein>
    <submittedName>
        <fullName evidence="7">Pyruvate dehydrogenase (Quinone)/pyruvate oxidase</fullName>
    </submittedName>
</protein>
<dbReference type="Gene3D" id="3.40.50.1220">
    <property type="entry name" value="TPP-binding domain"/>
    <property type="match status" value="1"/>
</dbReference>
<dbReference type="Gene3D" id="3.40.50.970">
    <property type="match status" value="2"/>
</dbReference>
<evidence type="ECO:0000256" key="3">
    <source>
        <dbReference type="RuleBase" id="RU362132"/>
    </source>
</evidence>
<dbReference type="InterPro" id="IPR012000">
    <property type="entry name" value="Thiamin_PyroP_enz_cen_dom"/>
</dbReference>
<keyword evidence="7" id="KW-0670">Pyruvate</keyword>
<dbReference type="AlphaFoldDB" id="A0A4R8H602"/>
<dbReference type="RefSeq" id="WP_134115048.1">
    <property type="nucleotide sequence ID" value="NZ_SOEG01000004.1"/>
</dbReference>
<dbReference type="InterPro" id="IPR029061">
    <property type="entry name" value="THDP-binding"/>
</dbReference>
<dbReference type="Pfam" id="PF00205">
    <property type="entry name" value="TPP_enzyme_M"/>
    <property type="match status" value="1"/>
</dbReference>